<name>A0A0R3U5V3_MESCO</name>
<feature type="region of interest" description="Disordered" evidence="1">
    <location>
        <begin position="106"/>
        <end position="126"/>
    </location>
</feature>
<evidence type="ECO:0000313" key="2">
    <source>
        <dbReference type="EMBL" id="VDD76116.1"/>
    </source>
</evidence>
<sequence>MVERWINRISPDAPTDEQTSPTKMEITSTSKSFHSELFISDHTPTCGVTNLPSTSSSGGGDGDEISKGRVDYDYHVQQQQQQSQGCCASGGGVGCNEVVADQGYTTNALSRNRLSPQPKPVGDNHQ</sequence>
<feature type="region of interest" description="Disordered" evidence="1">
    <location>
        <begin position="1"/>
        <end position="22"/>
    </location>
</feature>
<evidence type="ECO:0000313" key="4">
    <source>
        <dbReference type="WBParaSite" id="MCOS_0000211801-mRNA-1"/>
    </source>
</evidence>
<reference evidence="2 3" key="2">
    <citation type="submission" date="2018-10" db="EMBL/GenBank/DDBJ databases">
        <authorList>
            <consortium name="Pathogen Informatics"/>
        </authorList>
    </citation>
    <scope>NUCLEOTIDE SEQUENCE [LARGE SCALE GENOMIC DNA]</scope>
</reference>
<proteinExistence type="predicted"/>
<organism evidence="4">
    <name type="scientific">Mesocestoides corti</name>
    <name type="common">Flatworm</name>
    <dbReference type="NCBI Taxonomy" id="53468"/>
    <lineage>
        <taxon>Eukaryota</taxon>
        <taxon>Metazoa</taxon>
        <taxon>Spiralia</taxon>
        <taxon>Lophotrochozoa</taxon>
        <taxon>Platyhelminthes</taxon>
        <taxon>Cestoda</taxon>
        <taxon>Eucestoda</taxon>
        <taxon>Cyclophyllidea</taxon>
        <taxon>Mesocestoididae</taxon>
        <taxon>Mesocestoides</taxon>
    </lineage>
</organism>
<accession>A0A0R3U5V3</accession>
<evidence type="ECO:0000313" key="3">
    <source>
        <dbReference type="Proteomes" id="UP000267029"/>
    </source>
</evidence>
<dbReference type="AlphaFoldDB" id="A0A0R3U5V3"/>
<reference evidence="4" key="1">
    <citation type="submission" date="2017-02" db="UniProtKB">
        <authorList>
            <consortium name="WormBaseParasite"/>
        </authorList>
    </citation>
    <scope>IDENTIFICATION</scope>
</reference>
<dbReference type="EMBL" id="UXSR01000320">
    <property type="protein sequence ID" value="VDD76116.1"/>
    <property type="molecule type" value="Genomic_DNA"/>
</dbReference>
<protein>
    <submittedName>
        <fullName evidence="2 4">Uncharacterized protein</fullName>
    </submittedName>
</protein>
<feature type="compositionally biased region" description="Polar residues" evidence="1">
    <location>
        <begin position="106"/>
        <end position="115"/>
    </location>
</feature>
<gene>
    <name evidence="2" type="ORF">MCOS_LOCUS2119</name>
</gene>
<dbReference type="WBParaSite" id="MCOS_0000211801-mRNA-1">
    <property type="protein sequence ID" value="MCOS_0000211801-mRNA-1"/>
    <property type="gene ID" value="MCOS_0000211801"/>
</dbReference>
<dbReference type="Proteomes" id="UP000267029">
    <property type="component" value="Unassembled WGS sequence"/>
</dbReference>
<evidence type="ECO:0000256" key="1">
    <source>
        <dbReference type="SAM" id="MobiDB-lite"/>
    </source>
</evidence>
<keyword evidence="3" id="KW-1185">Reference proteome</keyword>
<feature type="region of interest" description="Disordered" evidence="1">
    <location>
        <begin position="44"/>
        <end position="69"/>
    </location>
</feature>